<evidence type="ECO:0000313" key="13">
    <source>
        <dbReference type="EMBL" id="HIU48437.1"/>
    </source>
</evidence>
<dbReference type="GO" id="GO:0005737">
    <property type="term" value="C:cytoplasm"/>
    <property type="evidence" value="ECO:0007669"/>
    <property type="project" value="UniProtKB-SubCell"/>
</dbReference>
<dbReference type="PROSITE" id="PS00130">
    <property type="entry name" value="U_DNA_GLYCOSYLASE"/>
    <property type="match status" value="1"/>
</dbReference>
<dbReference type="InterPro" id="IPR018085">
    <property type="entry name" value="Ura-DNA_Glyclase_AS"/>
</dbReference>
<keyword evidence="13" id="KW-0326">Glycosidase</keyword>
<dbReference type="NCBIfam" id="NF003589">
    <property type="entry name" value="PRK05254.1-2"/>
    <property type="match status" value="1"/>
</dbReference>
<evidence type="ECO:0000259" key="12">
    <source>
        <dbReference type="SMART" id="SM00986"/>
    </source>
</evidence>
<comment type="subcellular location">
    <subcellularLocation>
        <location evidence="9">Cytoplasm</location>
    </subcellularLocation>
</comment>
<dbReference type="Gene3D" id="3.40.470.10">
    <property type="entry name" value="Uracil-DNA glycosylase-like domain"/>
    <property type="match status" value="1"/>
</dbReference>
<dbReference type="NCBIfam" id="NF003591">
    <property type="entry name" value="PRK05254.1-4"/>
    <property type="match status" value="1"/>
</dbReference>
<evidence type="ECO:0000256" key="3">
    <source>
        <dbReference type="ARBA" id="ARBA00008184"/>
    </source>
</evidence>
<dbReference type="PANTHER" id="PTHR11264">
    <property type="entry name" value="URACIL-DNA GLYCOSYLASE"/>
    <property type="match status" value="1"/>
</dbReference>
<protein>
    <recommendedName>
        <fullName evidence="5 9">Uracil-DNA glycosylase</fullName>
        <shortName evidence="9">UDG</shortName>
        <ecNumber evidence="4 9">3.2.2.27</ecNumber>
    </recommendedName>
</protein>
<dbReference type="EMBL" id="DVND01000096">
    <property type="protein sequence ID" value="HIU48437.1"/>
    <property type="molecule type" value="Genomic_DNA"/>
</dbReference>
<evidence type="ECO:0000256" key="1">
    <source>
        <dbReference type="ARBA" id="ARBA00001400"/>
    </source>
</evidence>
<name>A0A9D1LV26_9FIRM</name>
<dbReference type="PANTHER" id="PTHR11264:SF0">
    <property type="entry name" value="URACIL-DNA GLYCOSYLASE"/>
    <property type="match status" value="1"/>
</dbReference>
<organism evidence="13 14">
    <name type="scientific">Candidatus Avimonoglobus intestinipullorum</name>
    <dbReference type="NCBI Taxonomy" id="2840699"/>
    <lineage>
        <taxon>Bacteria</taxon>
        <taxon>Bacillati</taxon>
        <taxon>Bacillota</taxon>
        <taxon>Clostridia</taxon>
        <taxon>Eubacteriales</taxon>
        <taxon>Candidatus Avimonoglobus</taxon>
    </lineage>
</organism>
<keyword evidence="8 9" id="KW-0234">DNA repair</keyword>
<evidence type="ECO:0000256" key="5">
    <source>
        <dbReference type="ARBA" id="ARBA00018429"/>
    </source>
</evidence>
<evidence type="ECO:0000256" key="2">
    <source>
        <dbReference type="ARBA" id="ARBA00002631"/>
    </source>
</evidence>
<gene>
    <name evidence="9" type="primary">ung</name>
    <name evidence="13" type="ORF">IAB04_03675</name>
</gene>
<keyword evidence="7 9" id="KW-0378">Hydrolase</keyword>
<dbReference type="Pfam" id="PF03167">
    <property type="entry name" value="UDG"/>
    <property type="match status" value="1"/>
</dbReference>
<dbReference type="NCBIfam" id="NF003592">
    <property type="entry name" value="PRK05254.1-5"/>
    <property type="match status" value="1"/>
</dbReference>
<keyword evidence="9" id="KW-0963">Cytoplasm</keyword>
<dbReference type="NCBIfam" id="NF003588">
    <property type="entry name" value="PRK05254.1-1"/>
    <property type="match status" value="1"/>
</dbReference>
<dbReference type="GO" id="GO:0004844">
    <property type="term" value="F:uracil DNA N-glycosylase activity"/>
    <property type="evidence" value="ECO:0007669"/>
    <property type="project" value="UniProtKB-UniRule"/>
</dbReference>
<proteinExistence type="inferred from homology"/>
<evidence type="ECO:0000256" key="10">
    <source>
        <dbReference type="PROSITE-ProRule" id="PRU10072"/>
    </source>
</evidence>
<comment type="catalytic activity">
    <reaction evidence="1 9 11">
        <text>Hydrolyzes single-stranded DNA or mismatched double-stranded DNA and polynucleotides, releasing free uracil.</text>
        <dbReference type="EC" id="3.2.2.27"/>
    </reaction>
</comment>
<feature type="active site" description="Proton acceptor" evidence="9 10">
    <location>
        <position position="64"/>
    </location>
</feature>
<reference evidence="13" key="2">
    <citation type="journal article" date="2021" name="PeerJ">
        <title>Extensive microbial diversity within the chicken gut microbiome revealed by metagenomics and culture.</title>
        <authorList>
            <person name="Gilroy R."/>
            <person name="Ravi A."/>
            <person name="Getino M."/>
            <person name="Pursley I."/>
            <person name="Horton D.L."/>
            <person name="Alikhan N.F."/>
            <person name="Baker D."/>
            <person name="Gharbi K."/>
            <person name="Hall N."/>
            <person name="Watson M."/>
            <person name="Adriaenssens E.M."/>
            <person name="Foster-Nyarko E."/>
            <person name="Jarju S."/>
            <person name="Secka A."/>
            <person name="Antonio M."/>
            <person name="Oren A."/>
            <person name="Chaudhuri R.R."/>
            <person name="La Ragione R."/>
            <person name="Hildebrand F."/>
            <person name="Pallen M.J."/>
        </authorList>
    </citation>
    <scope>NUCLEOTIDE SEQUENCE</scope>
    <source>
        <strain evidence="13">ChiSjej4B22-9803</strain>
    </source>
</reference>
<dbReference type="InterPro" id="IPR002043">
    <property type="entry name" value="UDG_fam1"/>
</dbReference>
<comment type="caution">
    <text evidence="13">The sequence shown here is derived from an EMBL/GenBank/DDBJ whole genome shotgun (WGS) entry which is preliminary data.</text>
</comment>
<dbReference type="SMART" id="SM00987">
    <property type="entry name" value="UreE_C"/>
    <property type="match status" value="1"/>
</dbReference>
<dbReference type="InterPro" id="IPR005122">
    <property type="entry name" value="Uracil-DNA_glycosylase-like"/>
</dbReference>
<accession>A0A9D1LV26</accession>
<evidence type="ECO:0000256" key="7">
    <source>
        <dbReference type="ARBA" id="ARBA00022801"/>
    </source>
</evidence>
<evidence type="ECO:0000256" key="8">
    <source>
        <dbReference type="ARBA" id="ARBA00023204"/>
    </source>
</evidence>
<dbReference type="EC" id="3.2.2.27" evidence="4 9"/>
<sequence>MVQLGNDWDEILKDEFRKEYYLKLREFLKYEYQHYNIHPGMYDIFNALKWTSYADTKIVIFGQDPYHGENQAHGLAFSVQKGVEIPPSLLNIYKELHDELGTYIPNNGYLEKWARQGVLLLNASLTVRDGQANSHRNKGWELFTNHIVWLLNRREDPVIFLLWGNNAKEKSALITNPQHTILSAAHPSPLSASRGFFGCGHFKRANALLEEMGKEPIDWQIPNLNAQE</sequence>
<evidence type="ECO:0000256" key="11">
    <source>
        <dbReference type="RuleBase" id="RU003780"/>
    </source>
</evidence>
<dbReference type="SMART" id="SM00986">
    <property type="entry name" value="UDG"/>
    <property type="match status" value="1"/>
</dbReference>
<dbReference type="SUPFAM" id="SSF52141">
    <property type="entry name" value="Uracil-DNA glycosylase-like"/>
    <property type="match status" value="1"/>
</dbReference>
<dbReference type="FunFam" id="3.40.470.10:FF:000001">
    <property type="entry name" value="Uracil-DNA glycosylase"/>
    <property type="match status" value="1"/>
</dbReference>
<dbReference type="CDD" id="cd10027">
    <property type="entry name" value="UDG-F1-like"/>
    <property type="match status" value="1"/>
</dbReference>
<evidence type="ECO:0000256" key="9">
    <source>
        <dbReference type="HAMAP-Rule" id="MF_00148"/>
    </source>
</evidence>
<keyword evidence="6 9" id="KW-0227">DNA damage</keyword>
<dbReference type="Proteomes" id="UP000824111">
    <property type="component" value="Unassembled WGS sequence"/>
</dbReference>
<comment type="similarity">
    <text evidence="3 9 11">Belongs to the uracil-DNA glycosylase (UDG) superfamily. UNG family.</text>
</comment>
<dbReference type="HAMAP" id="MF_00148">
    <property type="entry name" value="UDG"/>
    <property type="match status" value="1"/>
</dbReference>
<evidence type="ECO:0000313" key="14">
    <source>
        <dbReference type="Proteomes" id="UP000824111"/>
    </source>
</evidence>
<evidence type="ECO:0000256" key="6">
    <source>
        <dbReference type="ARBA" id="ARBA00022763"/>
    </source>
</evidence>
<feature type="domain" description="Uracil-DNA glycosylase-like" evidence="12">
    <location>
        <begin position="49"/>
        <end position="209"/>
    </location>
</feature>
<dbReference type="GO" id="GO:0097510">
    <property type="term" value="P:base-excision repair, AP site formation via deaminated base removal"/>
    <property type="evidence" value="ECO:0007669"/>
    <property type="project" value="TreeGrafter"/>
</dbReference>
<comment type="function">
    <text evidence="2 9 11">Excises uracil residues from the DNA which can arise as a result of misincorporation of dUMP residues by DNA polymerase or due to deamination of cytosine.</text>
</comment>
<dbReference type="InterPro" id="IPR036895">
    <property type="entry name" value="Uracil-DNA_glycosylase-like_sf"/>
</dbReference>
<reference evidence="13" key="1">
    <citation type="submission" date="2020-10" db="EMBL/GenBank/DDBJ databases">
        <authorList>
            <person name="Gilroy R."/>
        </authorList>
    </citation>
    <scope>NUCLEOTIDE SEQUENCE</scope>
    <source>
        <strain evidence="13">ChiSjej4B22-9803</strain>
    </source>
</reference>
<dbReference type="AlphaFoldDB" id="A0A9D1LV26"/>
<evidence type="ECO:0000256" key="4">
    <source>
        <dbReference type="ARBA" id="ARBA00012030"/>
    </source>
</evidence>
<dbReference type="NCBIfam" id="TIGR00628">
    <property type="entry name" value="ung"/>
    <property type="match status" value="1"/>
</dbReference>